<dbReference type="AlphaFoldDB" id="A0A0F9FZB1"/>
<accession>A0A0F9FZB1</accession>
<protein>
    <recommendedName>
        <fullName evidence="2">Large polyvalent protein associated domain-containing protein</fullName>
    </recommendedName>
</protein>
<evidence type="ECO:0008006" key="2">
    <source>
        <dbReference type="Google" id="ProtNLM"/>
    </source>
</evidence>
<gene>
    <name evidence="1" type="ORF">LCGC14_2182480</name>
</gene>
<feature type="non-terminal residue" evidence="1">
    <location>
        <position position="635"/>
    </location>
</feature>
<name>A0A0F9FZB1_9ZZZZ</name>
<reference evidence="1" key="1">
    <citation type="journal article" date="2015" name="Nature">
        <title>Complex archaea that bridge the gap between prokaryotes and eukaryotes.</title>
        <authorList>
            <person name="Spang A."/>
            <person name="Saw J.H."/>
            <person name="Jorgensen S.L."/>
            <person name="Zaremba-Niedzwiedzka K."/>
            <person name="Martijn J."/>
            <person name="Lind A.E."/>
            <person name="van Eijk R."/>
            <person name="Schleper C."/>
            <person name="Guy L."/>
            <person name="Ettema T.J."/>
        </authorList>
    </citation>
    <scope>NUCLEOTIDE SEQUENCE</scope>
</reference>
<comment type="caution">
    <text evidence="1">The sequence shown here is derived from an EMBL/GenBank/DDBJ whole genome shotgun (WGS) entry which is preliminary data.</text>
</comment>
<sequence length="635" mass="68860">SELELGAVQTARRQLTQAPLAAHQSEKIKMALAGFRRSQKAKEGIKAATKALVESGMPVQAARKLAQRQVTTGAGKEFAKAFPITKHPKYESYFPRGQTAAFTVRGASGEVPVGTATRPLAQSLSEADKVVQKLAKEMGVSPGTFEVVPAGVRTGELTTAVGQQQFFATITKLAKGLGTTSEDVLKMLSSKGEGIMPLSIRQPFKKGKFAGAFQQRRNILGPVPEAERPEAIERYLRQQARWEGLNRPLHELGRTQPLIEKYGGGPGSPMAKYWERYGKSVAGHPTDFENHIASVIDRMAVTPGPFQGIFRKYAGSPFAMRKFAANVRAYQTVTKLGFRLLSPLVNLTQTLMSTQGVAGPRITARSIFEAMHNDKKWQWLYRDARIFHVTGQAEQLLEEETSKIAQMAIRGGLWAFQKSESLNRRVAAIAGYLGVLEKAGLKGGGPNPWAHYGPLRREGIEAARDLIFRTQFHYGTADVPSFMEGPIGALVGQFKPFIINQVGFIMGMNKKEAFRFFTALGLLAGTGAIPLVEPVDKMLASFLGPGYPGAQVTHGLQDLQIKYPRATAGLPGILAGINVGQNVGISENFVPSDWMDLLGPTVSDVSGLVRAMREGESLPMAIGSKISGIRSAMQA</sequence>
<proteinExistence type="predicted"/>
<evidence type="ECO:0000313" key="1">
    <source>
        <dbReference type="EMBL" id="KKL62710.1"/>
    </source>
</evidence>
<feature type="non-terminal residue" evidence="1">
    <location>
        <position position="1"/>
    </location>
</feature>
<dbReference type="EMBL" id="LAZR01028404">
    <property type="protein sequence ID" value="KKL62710.1"/>
    <property type="molecule type" value="Genomic_DNA"/>
</dbReference>
<organism evidence="1">
    <name type="scientific">marine sediment metagenome</name>
    <dbReference type="NCBI Taxonomy" id="412755"/>
    <lineage>
        <taxon>unclassified sequences</taxon>
        <taxon>metagenomes</taxon>
        <taxon>ecological metagenomes</taxon>
    </lineage>
</organism>